<keyword evidence="1" id="KW-0479">Metal-binding</keyword>
<feature type="compositionally biased region" description="Low complexity" evidence="4">
    <location>
        <begin position="93"/>
        <end position="104"/>
    </location>
</feature>
<keyword evidence="2" id="KW-0863">Zinc-finger</keyword>
<feature type="compositionally biased region" description="Basic and acidic residues" evidence="4">
    <location>
        <begin position="116"/>
        <end position="130"/>
    </location>
</feature>
<dbReference type="InterPro" id="IPR011124">
    <property type="entry name" value="Znf_CW"/>
</dbReference>
<feature type="compositionally biased region" description="Low complexity" evidence="4">
    <location>
        <begin position="467"/>
        <end position="479"/>
    </location>
</feature>
<dbReference type="PROSITE" id="PS50106">
    <property type="entry name" value="PDZ"/>
    <property type="match status" value="1"/>
</dbReference>
<evidence type="ECO:0000259" key="6">
    <source>
        <dbReference type="PROSITE" id="PS51050"/>
    </source>
</evidence>
<evidence type="ECO:0000256" key="4">
    <source>
        <dbReference type="SAM" id="MobiDB-lite"/>
    </source>
</evidence>
<feature type="compositionally biased region" description="Low complexity" evidence="4">
    <location>
        <begin position="493"/>
        <end position="502"/>
    </location>
</feature>
<name>A0A9K3LDF1_9STRA</name>
<feature type="compositionally biased region" description="Polar residues" evidence="4">
    <location>
        <begin position="722"/>
        <end position="732"/>
    </location>
</feature>
<organism evidence="7 8">
    <name type="scientific">Nitzschia inconspicua</name>
    <dbReference type="NCBI Taxonomy" id="303405"/>
    <lineage>
        <taxon>Eukaryota</taxon>
        <taxon>Sar</taxon>
        <taxon>Stramenopiles</taxon>
        <taxon>Ochrophyta</taxon>
        <taxon>Bacillariophyta</taxon>
        <taxon>Bacillariophyceae</taxon>
        <taxon>Bacillariophycidae</taxon>
        <taxon>Bacillariales</taxon>
        <taxon>Bacillariaceae</taxon>
        <taxon>Nitzschia</taxon>
    </lineage>
</organism>
<feature type="compositionally biased region" description="Polar residues" evidence="4">
    <location>
        <begin position="8"/>
        <end position="18"/>
    </location>
</feature>
<feature type="compositionally biased region" description="Polar residues" evidence="4">
    <location>
        <begin position="1028"/>
        <end position="1047"/>
    </location>
</feature>
<feature type="region of interest" description="Disordered" evidence="4">
    <location>
        <begin position="1"/>
        <end position="213"/>
    </location>
</feature>
<dbReference type="PROSITE" id="PS51050">
    <property type="entry name" value="ZF_CW"/>
    <property type="match status" value="1"/>
</dbReference>
<dbReference type="InterPro" id="IPR001478">
    <property type="entry name" value="PDZ"/>
</dbReference>
<feature type="compositionally biased region" description="Acidic residues" evidence="4">
    <location>
        <begin position="705"/>
        <end position="719"/>
    </location>
</feature>
<dbReference type="CDD" id="cd15517">
    <property type="entry name" value="PHD_TCF19_like"/>
    <property type="match status" value="1"/>
</dbReference>
<feature type="compositionally biased region" description="Basic residues" evidence="4">
    <location>
        <begin position="670"/>
        <end position="679"/>
    </location>
</feature>
<feature type="region of interest" description="Disordered" evidence="4">
    <location>
        <begin position="615"/>
        <end position="786"/>
    </location>
</feature>
<feature type="compositionally biased region" description="Polar residues" evidence="4">
    <location>
        <begin position="656"/>
        <end position="669"/>
    </location>
</feature>
<feature type="compositionally biased region" description="Low complexity" evidence="4">
    <location>
        <begin position="136"/>
        <end position="155"/>
    </location>
</feature>
<evidence type="ECO:0000313" key="8">
    <source>
        <dbReference type="Proteomes" id="UP000693970"/>
    </source>
</evidence>
<feature type="compositionally biased region" description="Polar residues" evidence="4">
    <location>
        <begin position="260"/>
        <end position="269"/>
    </location>
</feature>
<evidence type="ECO:0000256" key="2">
    <source>
        <dbReference type="ARBA" id="ARBA00022771"/>
    </source>
</evidence>
<feature type="region of interest" description="Disordered" evidence="4">
    <location>
        <begin position="453"/>
        <end position="529"/>
    </location>
</feature>
<feature type="compositionally biased region" description="Low complexity" evidence="4">
    <location>
        <begin position="642"/>
        <end position="655"/>
    </location>
</feature>
<reference evidence="7" key="1">
    <citation type="journal article" date="2021" name="Sci. Rep.">
        <title>Diploid genomic architecture of Nitzschia inconspicua, an elite biomass production diatom.</title>
        <authorList>
            <person name="Oliver A."/>
            <person name="Podell S."/>
            <person name="Pinowska A."/>
            <person name="Traller J.C."/>
            <person name="Smith S.R."/>
            <person name="McClure R."/>
            <person name="Beliaev A."/>
            <person name="Bohutskyi P."/>
            <person name="Hill E.A."/>
            <person name="Rabines A."/>
            <person name="Zheng H."/>
            <person name="Allen L.Z."/>
            <person name="Kuo A."/>
            <person name="Grigoriev I.V."/>
            <person name="Allen A.E."/>
            <person name="Hazlebeck D."/>
            <person name="Allen E.E."/>
        </authorList>
    </citation>
    <scope>NUCLEOTIDE SEQUENCE</scope>
    <source>
        <strain evidence="7">Hildebrandi</strain>
    </source>
</reference>
<proteinExistence type="predicted"/>
<feature type="region of interest" description="Disordered" evidence="4">
    <location>
        <begin position="1012"/>
        <end position="1087"/>
    </location>
</feature>
<evidence type="ECO:0000256" key="1">
    <source>
        <dbReference type="ARBA" id="ARBA00022723"/>
    </source>
</evidence>
<sequence length="1410" mass="157069">MFEGRRSGTMSALSQARPTSDKYNQHGNPHNNRSVEDKDDDDGDSHYPQSVNLLLDNDDDHDDNDTTKSQDSEETELPSHNLQFGSVGLTKDQSQQQEQQEQQQCFEVHQTSKNRSIHDPSHALHNHDVSPKVLRSPTASQDSSSSPSSTTGLHGTPPPIDAMASTTKDQSCSNNNSTKNSEQQQSAHPSPRGEQTNDHYNTKTSPRVLPFQSPTTHTLKALSQDMNALQYPDNTSEEEQKEITPISNKPNMKVISSRTLSKQTTTTMMPGSKHKQASGRMSPPLPQRQVTNPIKPTTDNNNNTQDKPQKNKGDQTIGDDRGIDSVQYELPPNFSHEWKIVSIKFPTTERASLGIAIVRKTFPELEPQPIKKHCRISRIMVREQESDHGTSSSAKIKPYCGSQYGLREGDWFLTPGKEYTTRRLVTPTLASFEEIAAWSKKRPYRSVCVLRRRTRDDHKNGNDSTRTRATAATSKQSTSNVTASKTGPKKRTAPPTATAASKLLQPPPKKTKRSTSTSTSPRGRPPNIKRLMVPFCNRCNAERNNKKRIPNLHHAWCPQNHYFDNSGAYDVVRRIVHGRNLGCPACEKEFETGKPISKHTTTDGGSGAVNHNRACLQNQRRFDQERNERDDQKGSKEKKQQQQRQTTQKKTTKSSAMTNQSRSKQQSPTKKSKMQRRNVAKGSDPKNVQPNRRRTAVNKASSSSSEEEEEEKSDDEMEDTSVYQPVQKQGRIQTIAIPKSNERNSQKRHPSAMDKALEIEQKETQESRRKERERPPETADVFGNSSPPEIYSISDFVNQDWVDLADNPWGTEGHAVGDVILFGPARGRGHFETFLPSNRYRIDPFERGSTYRKSHCLPEEGFSVVCLKRDMLGRVPWGFQVAHDEFGHACLITSVELSSPASGATWIGASTANNAANSALNVHDMIVMINGKPVGGMSEVGFDLELELSAPDLYLVVSRYKLAKDVHRAMKILEREALNVIDSASKDQRLVGWQEVGNGKVCDMSMADAAADADQNNGRAEIKDSGTPLPSTRPKTNEVPDSTTNIGDKTAPDVETLCDGQHETWKPPSDPELPSNTKMTLESPVSGHTQSVAFDDAQQPDDESSVISQETQPNGIANVNNVNPETSVESHEDACDDSNPWLGCICGEIHSSQSVRGAEMFWIQCDSCHSWYDVAEKCIGFSQKEAETKAWKCEACEPCESDEEVDDVADVDTNMTGKGASFKESCEERTNIPREILQRKIEQTLTQRDSRPVDLIHVAESMIEMGVKGPQRAEAPNMPHGRITIEKSQPLSRKIRKENSASQQAEGTKKATNVPPPERASKRQASKRKGVEASAILERPTEKYLFRVGELVMMEAHSWPGVNHEGGVGTIVDIKIDEGGQKKLYDVKYMCSRFTAKGVSEEFLTPHRFD</sequence>
<feature type="compositionally biased region" description="Basic and acidic residues" evidence="4">
    <location>
        <begin position="740"/>
        <end position="777"/>
    </location>
</feature>
<dbReference type="EMBL" id="JAGRRH010000013">
    <property type="protein sequence ID" value="KAG7360410.1"/>
    <property type="molecule type" value="Genomic_DNA"/>
</dbReference>
<feature type="domain" description="CW-type" evidence="6">
    <location>
        <begin position="1156"/>
        <end position="1207"/>
    </location>
</feature>
<reference evidence="7" key="2">
    <citation type="submission" date="2021-04" db="EMBL/GenBank/DDBJ databases">
        <authorList>
            <person name="Podell S."/>
        </authorList>
    </citation>
    <scope>NUCLEOTIDE SEQUENCE</scope>
    <source>
        <strain evidence="7">Hildebrandi</strain>
    </source>
</reference>
<keyword evidence="8" id="KW-1185">Reference proteome</keyword>
<feature type="compositionally biased region" description="Polar residues" evidence="4">
    <location>
        <begin position="164"/>
        <end position="188"/>
    </location>
</feature>
<feature type="region of interest" description="Disordered" evidence="4">
    <location>
        <begin position="260"/>
        <end position="321"/>
    </location>
</feature>
<evidence type="ECO:0000313" key="7">
    <source>
        <dbReference type="EMBL" id="KAG7360410.1"/>
    </source>
</evidence>
<feature type="compositionally biased region" description="Polar residues" evidence="4">
    <location>
        <begin position="288"/>
        <end position="306"/>
    </location>
</feature>
<feature type="domain" description="PDZ" evidence="5">
    <location>
        <begin position="864"/>
        <end position="961"/>
    </location>
</feature>
<gene>
    <name evidence="7" type="ORF">IV203_035509</name>
</gene>
<evidence type="ECO:0008006" key="9">
    <source>
        <dbReference type="Google" id="ProtNLM"/>
    </source>
</evidence>
<feature type="region of interest" description="Disordered" evidence="4">
    <location>
        <begin position="1271"/>
        <end position="1333"/>
    </location>
</feature>
<comment type="caution">
    <text evidence="7">The sequence shown here is derived from an EMBL/GenBank/DDBJ whole genome shotgun (WGS) entry which is preliminary data.</text>
</comment>
<accession>A0A9K3LDF1</accession>
<protein>
    <recommendedName>
        <fullName evidence="9">PDZ domain-containing protein</fullName>
    </recommendedName>
</protein>
<evidence type="ECO:0000259" key="5">
    <source>
        <dbReference type="PROSITE" id="PS50106"/>
    </source>
</evidence>
<feature type="compositionally biased region" description="Low complexity" evidence="4">
    <location>
        <begin position="514"/>
        <end position="526"/>
    </location>
</feature>
<keyword evidence="3" id="KW-0862">Zinc</keyword>
<feature type="compositionally biased region" description="Basic and acidic residues" evidence="4">
    <location>
        <begin position="307"/>
        <end position="321"/>
    </location>
</feature>
<feature type="compositionally biased region" description="Basic and acidic residues" evidence="4">
    <location>
        <begin position="620"/>
        <end position="640"/>
    </location>
</feature>
<dbReference type="OrthoDB" id="49651at2759"/>
<dbReference type="Proteomes" id="UP000693970">
    <property type="component" value="Unassembled WGS sequence"/>
</dbReference>
<dbReference type="GO" id="GO:0008270">
    <property type="term" value="F:zinc ion binding"/>
    <property type="evidence" value="ECO:0007669"/>
    <property type="project" value="UniProtKB-KW"/>
</dbReference>
<evidence type="ECO:0000256" key="3">
    <source>
        <dbReference type="ARBA" id="ARBA00022833"/>
    </source>
</evidence>